<protein>
    <recommendedName>
        <fullName evidence="1">Antitoxin Xre/MbcA/ParS-like toxin-binding domain-containing protein</fullName>
    </recommendedName>
</protein>
<reference evidence="2 3" key="1">
    <citation type="submission" date="2019-09" db="EMBL/GenBank/DDBJ databases">
        <authorList>
            <person name="Chandra G."/>
            <person name="Truman W A."/>
        </authorList>
    </citation>
    <scope>NUCLEOTIDE SEQUENCE [LARGE SCALE GENOMIC DNA]</scope>
    <source>
        <strain evidence="2">PS673</strain>
    </source>
</reference>
<dbReference type="EMBL" id="CABVHB010000004">
    <property type="protein sequence ID" value="VVM52465.1"/>
    <property type="molecule type" value="Genomic_DNA"/>
</dbReference>
<organism evidence="2 3">
    <name type="scientific">Pseudomonas fluorescens</name>
    <dbReference type="NCBI Taxonomy" id="294"/>
    <lineage>
        <taxon>Bacteria</taxon>
        <taxon>Pseudomonadati</taxon>
        <taxon>Pseudomonadota</taxon>
        <taxon>Gammaproteobacteria</taxon>
        <taxon>Pseudomonadales</taxon>
        <taxon>Pseudomonadaceae</taxon>
        <taxon>Pseudomonas</taxon>
    </lineage>
</organism>
<sequence length="149" mass="16883">MLAGRVNEPAYHAYRLRLEASLHIPADAKEQRIHEIIVAGIEPTRIKAWCEQSIFSTHALIHVISISTLHRRLARGQRLTLGESDRLFRLAHVTAMAEAVFGSKQKARCWLCKPKLRFAGTPPIALLSTYLGTRLIEELLIEYADRLAF</sequence>
<gene>
    <name evidence="2" type="ORF">PS673_00840</name>
</gene>
<dbReference type="NCBIfam" id="TIGR02293">
    <property type="entry name" value="TAS_TIGR02293"/>
    <property type="match status" value="1"/>
</dbReference>
<dbReference type="InterPro" id="IPR011979">
    <property type="entry name" value="Antitox_Xre"/>
</dbReference>
<dbReference type="Pfam" id="PF09722">
    <property type="entry name" value="Xre_MbcA_ParS_C"/>
    <property type="match status" value="1"/>
</dbReference>
<accession>A0A5E6QJM1</accession>
<evidence type="ECO:0000259" key="1">
    <source>
        <dbReference type="Pfam" id="PF09722"/>
    </source>
</evidence>
<name>A0A5E6QJM1_PSEFL</name>
<proteinExistence type="predicted"/>
<evidence type="ECO:0000313" key="3">
    <source>
        <dbReference type="Proteomes" id="UP000344274"/>
    </source>
</evidence>
<dbReference type="InterPro" id="IPR024467">
    <property type="entry name" value="Xre/MbcA/ParS-like_toxin-bd"/>
</dbReference>
<evidence type="ECO:0000313" key="2">
    <source>
        <dbReference type="EMBL" id="VVM52465.1"/>
    </source>
</evidence>
<dbReference type="Proteomes" id="UP000344274">
    <property type="component" value="Unassembled WGS sequence"/>
</dbReference>
<dbReference type="AlphaFoldDB" id="A0A5E6QJM1"/>
<feature type="domain" description="Antitoxin Xre/MbcA/ParS-like toxin-binding" evidence="1">
    <location>
        <begin position="97"/>
        <end position="140"/>
    </location>
</feature>